<dbReference type="KEGG" id="cok:COCCU_11980"/>
<organism evidence="2 3">
    <name type="scientific">Corynebacterium occultum</name>
    <dbReference type="NCBI Taxonomy" id="2675219"/>
    <lineage>
        <taxon>Bacteria</taxon>
        <taxon>Bacillati</taxon>
        <taxon>Actinomycetota</taxon>
        <taxon>Actinomycetes</taxon>
        <taxon>Mycobacteriales</taxon>
        <taxon>Corynebacteriaceae</taxon>
        <taxon>Corynebacterium</taxon>
    </lineage>
</organism>
<dbReference type="Proteomes" id="UP000424462">
    <property type="component" value="Chromosome"/>
</dbReference>
<name>A0A6B8WBQ9_9CORY</name>
<protein>
    <submittedName>
        <fullName evidence="2">Uncharacterized protein</fullName>
    </submittedName>
</protein>
<feature type="compositionally biased region" description="Low complexity" evidence="1">
    <location>
        <begin position="131"/>
        <end position="173"/>
    </location>
</feature>
<dbReference type="EMBL" id="CP046455">
    <property type="protein sequence ID" value="QGU08296.1"/>
    <property type="molecule type" value="Genomic_DNA"/>
</dbReference>
<feature type="region of interest" description="Disordered" evidence="1">
    <location>
        <begin position="66"/>
        <end position="174"/>
    </location>
</feature>
<evidence type="ECO:0000256" key="1">
    <source>
        <dbReference type="SAM" id="MobiDB-lite"/>
    </source>
</evidence>
<feature type="compositionally biased region" description="Low complexity" evidence="1">
    <location>
        <begin position="110"/>
        <end position="123"/>
    </location>
</feature>
<keyword evidence="3" id="KW-1185">Reference proteome</keyword>
<gene>
    <name evidence="2" type="ORF">COCCU_11980</name>
</gene>
<proteinExistence type="predicted"/>
<evidence type="ECO:0000313" key="3">
    <source>
        <dbReference type="Proteomes" id="UP000424462"/>
    </source>
</evidence>
<sequence>MADEPSLMKGSAFALNNGVTTAKFRGAEYGGTHTFPRNLERPSMKRLTPRFLTTVALASTLALGACSSAEEADSEPTSSTTVTSSLEETTTEATETETETESSESEEPSSEASSAKESNPADAPAEDEAEAPASARDNQPQPQAQAPAPAPAPQEQQAPAPEQAAPQQNSPASRDAVIGGLATAAQASGEDVNSIPPEILNGLYGCLADNLISQGANDLTHAIANVEDSALTPQQSQQMQVASETCYGQLMNQFG</sequence>
<accession>A0A6B8WBQ9</accession>
<feature type="compositionally biased region" description="Low complexity" evidence="1">
    <location>
        <begin position="75"/>
        <end position="93"/>
    </location>
</feature>
<dbReference type="AlphaFoldDB" id="A0A6B8WBQ9"/>
<reference evidence="2 3" key="1">
    <citation type="submission" date="2019-11" db="EMBL/GenBank/DDBJ databases">
        <title>Complete genome sequence of Corynebacterium kalinowskii 1959, a novel Corynebacterium species isolated from soil of a small paddock in Vilsendorf, Germany.</title>
        <authorList>
            <person name="Schaffert L."/>
            <person name="Ruwe M."/>
            <person name="Milse J."/>
            <person name="Hanuschka K."/>
            <person name="Ortseifen V."/>
            <person name="Droste J."/>
            <person name="Brandt D."/>
            <person name="Schlueter L."/>
            <person name="Kutter Y."/>
            <person name="Vinke S."/>
            <person name="Viehoefer P."/>
            <person name="Jacob L."/>
            <person name="Luebke N.-C."/>
            <person name="Schulte-Berndt E."/>
            <person name="Hain C."/>
            <person name="Linder M."/>
            <person name="Schmidt P."/>
            <person name="Wollenschlaeger L."/>
            <person name="Luttermann T."/>
            <person name="Thieme E."/>
            <person name="Hassa J."/>
            <person name="Haak M."/>
            <person name="Wittchen M."/>
            <person name="Mentz A."/>
            <person name="Persicke M."/>
            <person name="Busche T."/>
            <person name="Ruckert C."/>
        </authorList>
    </citation>
    <scope>NUCLEOTIDE SEQUENCE [LARGE SCALE GENOMIC DNA]</scope>
    <source>
        <strain evidence="2 3">2039</strain>
    </source>
</reference>
<feature type="compositionally biased region" description="Acidic residues" evidence="1">
    <location>
        <begin position="94"/>
        <end position="109"/>
    </location>
</feature>
<evidence type="ECO:0000313" key="2">
    <source>
        <dbReference type="EMBL" id="QGU08296.1"/>
    </source>
</evidence>